<evidence type="ECO:0000313" key="22">
    <source>
        <dbReference type="EMBL" id="EAT60123.1"/>
    </source>
</evidence>
<comment type="similarity">
    <text evidence="4 19">Belongs to the transketolase family.</text>
</comment>
<feature type="binding site" evidence="17">
    <location>
        <position position="177"/>
    </location>
    <ligand>
        <name>Mg(2+)</name>
        <dbReference type="ChEBI" id="CHEBI:18420"/>
    </ligand>
</feature>
<evidence type="ECO:0000256" key="5">
    <source>
        <dbReference type="ARBA" id="ARBA00011738"/>
    </source>
</evidence>
<comment type="cofactor">
    <cofactor evidence="17">
        <name>Mg(2+)</name>
        <dbReference type="ChEBI" id="CHEBI:18420"/>
    </cofactor>
    <text evidence="17">Binds 1 Mg(2+) ion per subunit. Can also utilize other divalent metal cations, such as Ca(2+), Mn(2+) and Co(2+).</text>
</comment>
<comment type="cofactor">
    <cofactor evidence="19">
        <name>Mg(2+)</name>
        <dbReference type="ChEBI" id="CHEBI:18420"/>
    </cofactor>
    <cofactor evidence="19">
        <name>Ca(2+)</name>
        <dbReference type="ChEBI" id="CHEBI:29108"/>
    </cofactor>
    <cofactor evidence="19">
        <name>Mn(2+)</name>
        <dbReference type="ChEBI" id="CHEBI:29035"/>
    </cofactor>
    <cofactor evidence="19">
        <name>Co(2+)</name>
        <dbReference type="ChEBI" id="CHEBI:48828"/>
    </cofactor>
    <text evidence="19">Binds 1 Mg(2+) ion per subunit. Can also utilize other divalent metal cations, such as Ca(2+), Mn(2+) and Co(2+).</text>
</comment>
<evidence type="ECO:0000256" key="1">
    <source>
        <dbReference type="ARBA" id="ARBA00001913"/>
    </source>
</evidence>
<dbReference type="Proteomes" id="UP000004162">
    <property type="component" value="Unassembled WGS sequence"/>
</dbReference>
<keyword evidence="20" id="KW-0812">Transmembrane</keyword>
<name>Q0YUA2_9CHLB</name>
<keyword evidence="11 16" id="KW-0786">Thiamine pyrophosphate</keyword>
<keyword evidence="7 19" id="KW-0808">Transferase</keyword>
<keyword evidence="23" id="KW-1185">Reference proteome</keyword>
<dbReference type="InterPro" id="IPR005475">
    <property type="entry name" value="Transketolase-like_Pyr-bd"/>
</dbReference>
<dbReference type="PANTHER" id="PTHR43522:SF2">
    <property type="entry name" value="TRANSKETOLASE 1-RELATED"/>
    <property type="match status" value="1"/>
</dbReference>
<feature type="binding site" evidence="15">
    <location>
        <position position="492"/>
    </location>
    <ligand>
        <name>substrate</name>
    </ligand>
</feature>
<dbReference type="GO" id="GO:0004802">
    <property type="term" value="F:transketolase activity"/>
    <property type="evidence" value="ECO:0007669"/>
    <property type="project" value="UniProtKB-UniRule"/>
</dbReference>
<evidence type="ECO:0000256" key="10">
    <source>
        <dbReference type="ARBA" id="ARBA00022842"/>
    </source>
</evidence>
<evidence type="ECO:0000313" key="23">
    <source>
        <dbReference type="Proteomes" id="UP000004162"/>
    </source>
</evidence>
<evidence type="ECO:0000256" key="20">
    <source>
        <dbReference type="SAM" id="Phobius"/>
    </source>
</evidence>
<dbReference type="GO" id="GO:0005829">
    <property type="term" value="C:cytosol"/>
    <property type="evidence" value="ECO:0007669"/>
    <property type="project" value="TreeGrafter"/>
</dbReference>
<evidence type="ECO:0000256" key="2">
    <source>
        <dbReference type="ARBA" id="ARBA00001936"/>
    </source>
</evidence>
<dbReference type="InterPro" id="IPR020826">
    <property type="entry name" value="Transketolase_BS"/>
</dbReference>
<dbReference type="FunFam" id="3.40.50.970:FF:000045">
    <property type="entry name" value="Transketolase"/>
    <property type="match status" value="1"/>
</dbReference>
<comment type="function">
    <text evidence="19">Catalyzes the transfer of a two-carbon ketol group from a ketose donor to an aldose acceptor, via a covalent intermediate with the cofactor thiamine pyrophosphate.</text>
</comment>
<evidence type="ECO:0000256" key="7">
    <source>
        <dbReference type="ARBA" id="ARBA00022679"/>
    </source>
</evidence>
<dbReference type="SUPFAM" id="SSF52518">
    <property type="entry name" value="Thiamin diphosphate-binding fold (THDP-binding)"/>
    <property type="match status" value="2"/>
</dbReference>
<feature type="binding site" evidence="15">
    <location>
        <position position="480"/>
    </location>
    <ligand>
        <name>substrate</name>
    </ligand>
</feature>
<evidence type="ECO:0000256" key="9">
    <source>
        <dbReference type="ARBA" id="ARBA00022837"/>
    </source>
</evidence>
<dbReference type="Gene3D" id="3.40.50.970">
    <property type="match status" value="2"/>
</dbReference>
<evidence type="ECO:0000256" key="12">
    <source>
        <dbReference type="ARBA" id="ARBA00049473"/>
    </source>
</evidence>
<evidence type="ECO:0000256" key="15">
    <source>
        <dbReference type="PIRSR" id="PIRSR605478-2"/>
    </source>
</evidence>
<reference evidence="22 23" key="2">
    <citation type="submission" date="2006-07" db="EMBL/GenBank/DDBJ databases">
        <title>Sequencing of the draft genome and assembly of Chlorobium ferroxidans DSM 13031.</title>
        <authorList>
            <consortium name="US DOE Joint Genome Institute (JGI-PGF)"/>
            <person name="Copeland A."/>
            <person name="Lucas S."/>
            <person name="Lapidus A."/>
            <person name="Barry K."/>
            <person name="Glavina del Rio T."/>
            <person name="Dalin E."/>
            <person name="Tice H."/>
            <person name="Bruce D."/>
            <person name="Pitluck S."/>
            <person name="Richardson P."/>
        </authorList>
    </citation>
    <scope>NUCLEOTIDE SEQUENCE [LARGE SCALE GENOMIC DNA]</scope>
    <source>
        <strain evidence="22 23">DSM 13031</strain>
    </source>
</reference>
<evidence type="ECO:0000256" key="19">
    <source>
        <dbReference type="RuleBase" id="RU004996"/>
    </source>
</evidence>
<comment type="cofactor">
    <cofactor evidence="2">
        <name>Mn(2+)</name>
        <dbReference type="ChEBI" id="CHEBI:29035"/>
    </cofactor>
</comment>
<feature type="binding site" evidence="16">
    <location>
        <position position="207"/>
    </location>
    <ligand>
        <name>thiamine diphosphate</name>
        <dbReference type="ChEBI" id="CHEBI:58937"/>
    </ligand>
</feature>
<dbReference type="EMBL" id="AASE01000001">
    <property type="protein sequence ID" value="EAT60123.1"/>
    <property type="molecule type" value="Genomic_DNA"/>
</dbReference>
<dbReference type="InterPro" id="IPR049557">
    <property type="entry name" value="Transketolase_CS"/>
</dbReference>
<feature type="binding site" evidence="16">
    <location>
        <position position="178"/>
    </location>
    <ligand>
        <name>thiamine diphosphate</name>
        <dbReference type="ChEBI" id="CHEBI:58937"/>
    </ligand>
</feature>
<dbReference type="GO" id="GO:0046872">
    <property type="term" value="F:metal ion binding"/>
    <property type="evidence" value="ECO:0007669"/>
    <property type="project" value="UniProtKB-KW"/>
</dbReference>
<dbReference type="FunFam" id="3.40.50.970:FF:000004">
    <property type="entry name" value="Transketolase"/>
    <property type="match status" value="1"/>
</dbReference>
<dbReference type="Gene3D" id="3.40.50.920">
    <property type="match status" value="1"/>
</dbReference>
<comment type="caution">
    <text evidence="22">The sequence shown here is derived from an EMBL/GenBank/DDBJ whole genome shotgun (WGS) entry which is preliminary data.</text>
</comment>
<keyword evidence="10 17" id="KW-0460">Magnesium</keyword>
<evidence type="ECO:0000256" key="8">
    <source>
        <dbReference type="ARBA" id="ARBA00022723"/>
    </source>
</evidence>
<dbReference type="Pfam" id="PF02779">
    <property type="entry name" value="Transket_pyr"/>
    <property type="match status" value="1"/>
</dbReference>
<dbReference type="InterPro" id="IPR029061">
    <property type="entry name" value="THDP-binding"/>
</dbReference>
<dbReference type="GO" id="GO:0006098">
    <property type="term" value="P:pentose-phosphate shunt"/>
    <property type="evidence" value="ECO:0007669"/>
    <property type="project" value="TreeGrafter"/>
</dbReference>
<feature type="transmembrane region" description="Helical" evidence="20">
    <location>
        <begin position="432"/>
        <end position="456"/>
    </location>
</feature>
<organism evidence="22 23">
    <name type="scientific">Chlorobium ferrooxidans DSM 13031</name>
    <dbReference type="NCBI Taxonomy" id="377431"/>
    <lineage>
        <taxon>Bacteria</taxon>
        <taxon>Pseudomonadati</taxon>
        <taxon>Chlorobiota</taxon>
        <taxon>Chlorobiia</taxon>
        <taxon>Chlorobiales</taxon>
        <taxon>Chlorobiaceae</taxon>
        <taxon>Chlorobium/Pelodictyon group</taxon>
        <taxon>Chlorobium</taxon>
    </lineage>
</organism>
<keyword evidence="20" id="KW-0472">Membrane</keyword>
<dbReference type="SUPFAM" id="SSF52922">
    <property type="entry name" value="TK C-terminal domain-like"/>
    <property type="match status" value="1"/>
</dbReference>
<comment type="catalytic activity">
    <reaction evidence="12 19">
        <text>D-sedoheptulose 7-phosphate + D-glyceraldehyde 3-phosphate = aldehydo-D-ribose 5-phosphate + D-xylulose 5-phosphate</text>
        <dbReference type="Rhea" id="RHEA:10508"/>
        <dbReference type="ChEBI" id="CHEBI:57483"/>
        <dbReference type="ChEBI" id="CHEBI:57737"/>
        <dbReference type="ChEBI" id="CHEBI:58273"/>
        <dbReference type="ChEBI" id="CHEBI:59776"/>
        <dbReference type="EC" id="2.2.1.1"/>
    </reaction>
</comment>
<evidence type="ECO:0000256" key="16">
    <source>
        <dbReference type="PIRSR" id="PIRSR605478-3"/>
    </source>
</evidence>
<dbReference type="NCBIfam" id="TIGR00232">
    <property type="entry name" value="tktlase_bact"/>
    <property type="match status" value="1"/>
</dbReference>
<dbReference type="PROSITE" id="PS00801">
    <property type="entry name" value="TRANSKETOLASE_1"/>
    <property type="match status" value="1"/>
</dbReference>
<dbReference type="EC" id="2.2.1.1" evidence="6 13"/>
<feature type="binding site" evidence="17">
    <location>
        <position position="207"/>
    </location>
    <ligand>
        <name>Mg(2+)</name>
        <dbReference type="ChEBI" id="CHEBI:18420"/>
    </ligand>
</feature>
<evidence type="ECO:0000256" key="18">
    <source>
        <dbReference type="PIRSR" id="PIRSR605478-5"/>
    </source>
</evidence>
<keyword evidence="20" id="KW-1133">Transmembrane helix</keyword>
<feature type="binding site" evidence="17">
    <location>
        <position position="209"/>
    </location>
    <ligand>
        <name>Mg(2+)</name>
        <dbReference type="ChEBI" id="CHEBI:18420"/>
    </ligand>
</feature>
<feature type="binding site" evidence="15">
    <location>
        <position position="538"/>
    </location>
    <ligand>
        <name>substrate</name>
    </ligand>
</feature>
<proteinExistence type="inferred from homology"/>
<evidence type="ECO:0000256" key="6">
    <source>
        <dbReference type="ARBA" id="ARBA00013152"/>
    </source>
</evidence>
<evidence type="ECO:0000256" key="3">
    <source>
        <dbReference type="ARBA" id="ARBA00001941"/>
    </source>
</evidence>
<keyword evidence="8 17" id="KW-0479">Metal-binding</keyword>
<feature type="binding site" evidence="16">
    <location>
        <position position="456"/>
    </location>
    <ligand>
        <name>thiamine diphosphate</name>
        <dbReference type="ChEBI" id="CHEBI:58937"/>
    </ligand>
</feature>
<dbReference type="InterPro" id="IPR005478">
    <property type="entry name" value="Transketolase_bac-like"/>
</dbReference>
<dbReference type="InterPro" id="IPR005474">
    <property type="entry name" value="Transketolase_N"/>
</dbReference>
<dbReference type="CDD" id="cd07033">
    <property type="entry name" value="TPP_PYR_DXS_TK_like"/>
    <property type="match status" value="1"/>
</dbReference>
<feature type="binding site" evidence="16">
    <location>
        <begin position="136"/>
        <end position="138"/>
    </location>
    <ligand>
        <name>thiamine diphosphate</name>
        <dbReference type="ChEBI" id="CHEBI:58937"/>
    </ligand>
</feature>
<feature type="site" description="Important for catalytic activity" evidence="18">
    <location>
        <position position="282"/>
    </location>
</feature>
<evidence type="ECO:0000256" key="4">
    <source>
        <dbReference type="ARBA" id="ARBA00007131"/>
    </source>
</evidence>
<dbReference type="AlphaFoldDB" id="Q0YUA2"/>
<dbReference type="SMART" id="SM00861">
    <property type="entry name" value="Transket_pyr"/>
    <property type="match status" value="1"/>
</dbReference>
<feature type="site" description="Important for catalytic activity" evidence="18">
    <location>
        <position position="48"/>
    </location>
</feature>
<keyword evidence="9 19" id="KW-0106">Calcium</keyword>
<accession>Q0YUA2</accession>
<dbReference type="Pfam" id="PF00456">
    <property type="entry name" value="Transketolase_N"/>
    <property type="match status" value="1"/>
</dbReference>
<reference evidence="22 23" key="1">
    <citation type="submission" date="2006-07" db="EMBL/GenBank/DDBJ databases">
        <title>Annotation of the draft genome assembly of Chlorobium ferroxidans DSM 13031.</title>
        <authorList>
            <consortium name="US DOE Joint Genome Institute (JGI-ORNL)"/>
            <person name="Larimer F."/>
            <person name="Land M."/>
            <person name="Hauser L."/>
        </authorList>
    </citation>
    <scope>NUCLEOTIDE SEQUENCE [LARGE SCALE GENOMIC DNA]</scope>
    <source>
        <strain evidence="22 23">DSM 13031</strain>
    </source>
</reference>
<dbReference type="FunFam" id="3.40.50.920:FF:000003">
    <property type="entry name" value="Transketolase"/>
    <property type="match status" value="1"/>
</dbReference>
<evidence type="ECO:0000259" key="21">
    <source>
        <dbReference type="SMART" id="SM00861"/>
    </source>
</evidence>
<comment type="subunit">
    <text evidence="5 19">Homodimer.</text>
</comment>
<evidence type="ECO:0000256" key="11">
    <source>
        <dbReference type="ARBA" id="ARBA00023052"/>
    </source>
</evidence>
<feature type="binding site" evidence="16">
    <location>
        <position position="282"/>
    </location>
    <ligand>
        <name>thiamine diphosphate</name>
        <dbReference type="ChEBI" id="CHEBI:58937"/>
    </ligand>
</feature>
<dbReference type="InterPro" id="IPR009014">
    <property type="entry name" value="Transketo_C/PFOR_II"/>
</dbReference>
<feature type="binding site" evidence="15">
    <location>
        <position position="403"/>
    </location>
    <ligand>
        <name>substrate</name>
    </ligand>
</feature>
<dbReference type="InterPro" id="IPR033247">
    <property type="entry name" value="Transketolase_fam"/>
</dbReference>
<dbReference type="PROSITE" id="PS00802">
    <property type="entry name" value="TRANSKETOLASE_2"/>
    <property type="match status" value="1"/>
</dbReference>
<feature type="binding site" evidence="15">
    <location>
        <position position="376"/>
    </location>
    <ligand>
        <name>substrate</name>
    </ligand>
</feature>
<feature type="binding site" evidence="15">
    <location>
        <position position="282"/>
    </location>
    <ligand>
        <name>substrate</name>
    </ligand>
</feature>
<protein>
    <recommendedName>
        <fullName evidence="6 13">Transketolase</fullName>
        <ecNumber evidence="6 13">2.2.1.1</ecNumber>
    </recommendedName>
</protein>
<feature type="binding site" evidence="16">
    <location>
        <position position="88"/>
    </location>
    <ligand>
        <name>thiamine diphosphate</name>
        <dbReference type="ChEBI" id="CHEBI:58937"/>
    </ligand>
</feature>
<gene>
    <name evidence="22" type="ORF">CferDRAFT_2130</name>
</gene>
<sequence>MLFISSRLLLLDTRKPEPFMHNRPVEMRAINTVRVLAVDMVERAKSGHPGMPLGAAPMACVLFTRILNHNPANPHWLNRDRFVLSAGHGSALLYALLHLSGYELSLDDLKAFRQWGSKTPGHPEYGHTPGVETTTGPLGQGIATAVGMAIAERHTAALLNREKLKLIDYCTYVICSDGDLMEGISSEASSLAGHLKLGKLICLYDSNRISIEGSTRLAFTENVGERYHAYGWHVEHIDGNDPEAIEEALIRSKNITDRPSLLIAKTNIGYGSPNRQDSAAAHGEPLGEEEVKLLKKAFGFPEEKSFYVPPEVQKEFDRVKTKGSILEKEWMELQHDYQQEFPDLWGALEERLARRIPEGWRELMPEFDSSAGLATRQASKKILEKLAGKIPFLAGGSADLAPSCGTLLKDNIDFSPENPNGANLHFGVREHAMGAIINGMALSGIIIPYGATFLVFADYMKPALRIAALMKVHSIFLFTHDSIALGEDGPTHQPIEQLAMLRALPGFTVLRPADANETKAAWKEALTARAPVALILSRQPLPVLDETRFPVTAGVPKGGYILSEWHPEPPSPEKAAILIATGAEVHIALDAQRLLASEGIPVRVVSMPSTGLFDLQPEAYRNTVLPTEITNRVVIEAASPFGWHKYATERGKIIGIDHFGASAPGTITLKEFGFTADRAAETVRKLIKENGNR</sequence>
<feature type="binding site" evidence="15">
    <location>
        <position position="48"/>
    </location>
    <ligand>
        <name>substrate</name>
    </ligand>
</feature>
<comment type="cofactor">
    <cofactor evidence="3">
        <name>Co(2+)</name>
        <dbReference type="ChEBI" id="CHEBI:48828"/>
    </cofactor>
</comment>
<evidence type="ECO:0000256" key="17">
    <source>
        <dbReference type="PIRSR" id="PIRSR605478-4"/>
    </source>
</evidence>
<evidence type="ECO:0000256" key="14">
    <source>
        <dbReference type="PIRSR" id="PIRSR605478-1"/>
    </source>
</evidence>
<evidence type="ECO:0000256" key="13">
    <source>
        <dbReference type="NCBIfam" id="TIGR00232"/>
    </source>
</evidence>
<dbReference type="InterPro" id="IPR055152">
    <property type="entry name" value="Transketolase-like_C_2"/>
</dbReference>
<feature type="domain" description="Transketolase-like pyrimidine-binding" evidence="21">
    <location>
        <begin position="373"/>
        <end position="543"/>
    </location>
</feature>
<dbReference type="CDD" id="cd02012">
    <property type="entry name" value="TPP_TK"/>
    <property type="match status" value="1"/>
</dbReference>
<dbReference type="Pfam" id="PF22613">
    <property type="entry name" value="Transketolase_C_1"/>
    <property type="match status" value="1"/>
</dbReference>
<dbReference type="PANTHER" id="PTHR43522">
    <property type="entry name" value="TRANSKETOLASE"/>
    <property type="match status" value="1"/>
</dbReference>
<comment type="cofactor">
    <cofactor evidence="1">
        <name>Ca(2+)</name>
        <dbReference type="ChEBI" id="CHEBI:29108"/>
    </cofactor>
</comment>
<feature type="active site" description="Proton donor" evidence="14">
    <location>
        <position position="430"/>
    </location>
</feature>
<feature type="binding site" evidence="15">
    <location>
        <position position="488"/>
    </location>
    <ligand>
        <name>substrate</name>
    </ligand>
</feature>
<comment type="cofactor">
    <cofactor evidence="16">
        <name>thiamine diphosphate</name>
        <dbReference type="ChEBI" id="CHEBI:58937"/>
    </cofactor>
    <text evidence="16">Binds 1 thiamine pyrophosphate per subunit. During the reaction, the substrate forms a covalent intermediate with the cofactor.</text>
</comment>